<feature type="transmembrane region" description="Helical" evidence="1">
    <location>
        <begin position="92"/>
        <end position="114"/>
    </location>
</feature>
<protein>
    <recommendedName>
        <fullName evidence="4">Yip1 domain-containing protein</fullName>
    </recommendedName>
</protein>
<accession>A0A1D8JIL9</accession>
<evidence type="ECO:0000313" key="3">
    <source>
        <dbReference type="Proteomes" id="UP000185746"/>
    </source>
</evidence>
<dbReference type="Proteomes" id="UP000185746">
    <property type="component" value="Chromosome"/>
</dbReference>
<feature type="transmembrane region" description="Helical" evidence="1">
    <location>
        <begin position="227"/>
        <end position="246"/>
    </location>
</feature>
<dbReference type="RefSeq" id="WP_075528718.1">
    <property type="nucleotide sequence ID" value="NZ_CP017560.1"/>
</dbReference>
<sequence length="261" mass="29744">MQCRHCGHKQDHGYYCGMCGVQLDTTNRINHTPSTVTVSNEQTNNFPATMESNLQFEQLKEKIILYLQYFVRYLKKPTHIFKHKQEVNKNGMISILLFAMIVGLSFYQLALNSFYLPGEPSFTSNFGGFFVIILGLISIGLVALNLINHFFGPQFSFRVMISLYSAHLPLFILLTLLSFILIILNSISFGTTLLVISTLFVIIVLPFYLMIYLLIKKSVGLDTFYACIVYLFTFSTLLLLFLSLFGDSSKLQLFIRTAIAF</sequence>
<keyword evidence="1" id="KW-0812">Transmembrane</keyword>
<feature type="transmembrane region" description="Helical" evidence="1">
    <location>
        <begin position="126"/>
        <end position="147"/>
    </location>
</feature>
<dbReference type="AlphaFoldDB" id="A0A1D8JIL9"/>
<name>A0A1D8JIL9_9BACL</name>
<keyword evidence="1" id="KW-0472">Membrane</keyword>
<reference evidence="2 3" key="1">
    <citation type="submission" date="2016-09" db="EMBL/GenBank/DDBJ databases">
        <title>Complete genome sequence of the Lysinibacillus sphaericus LMG 22257, a specie of Bacillus with ureolytic activity that can effectively biodeposit calcium carbonate.</title>
        <authorList>
            <person name="Yan W."/>
        </authorList>
    </citation>
    <scope>NUCLEOTIDE SEQUENCE [LARGE SCALE GENOMIC DNA]</scope>
    <source>
        <strain evidence="2 3">LMG 22257</strain>
    </source>
</reference>
<dbReference type="EMBL" id="CP017560">
    <property type="protein sequence ID" value="AOV08552.1"/>
    <property type="molecule type" value="Genomic_DNA"/>
</dbReference>
<keyword evidence="3" id="KW-1185">Reference proteome</keyword>
<dbReference type="KEGG" id="surl:BI350_14090"/>
<gene>
    <name evidence="2" type="ORF">BI350_14090</name>
</gene>
<evidence type="ECO:0000256" key="1">
    <source>
        <dbReference type="SAM" id="Phobius"/>
    </source>
</evidence>
<organism evidence="2 3">
    <name type="scientific">Sporosarcina ureilytica</name>
    <dbReference type="NCBI Taxonomy" id="298596"/>
    <lineage>
        <taxon>Bacteria</taxon>
        <taxon>Bacillati</taxon>
        <taxon>Bacillota</taxon>
        <taxon>Bacilli</taxon>
        <taxon>Bacillales</taxon>
        <taxon>Caryophanaceae</taxon>
        <taxon>Sporosarcina</taxon>
    </lineage>
</organism>
<proteinExistence type="predicted"/>
<keyword evidence="1" id="KW-1133">Transmembrane helix</keyword>
<feature type="transmembrane region" description="Helical" evidence="1">
    <location>
        <begin position="168"/>
        <end position="187"/>
    </location>
</feature>
<evidence type="ECO:0008006" key="4">
    <source>
        <dbReference type="Google" id="ProtNLM"/>
    </source>
</evidence>
<feature type="transmembrane region" description="Helical" evidence="1">
    <location>
        <begin position="193"/>
        <end position="215"/>
    </location>
</feature>
<evidence type="ECO:0000313" key="2">
    <source>
        <dbReference type="EMBL" id="AOV08552.1"/>
    </source>
</evidence>